<dbReference type="EMBL" id="CAVMJV010000095">
    <property type="protein sequence ID" value="CAK5093378.1"/>
    <property type="molecule type" value="Genomic_DNA"/>
</dbReference>
<protein>
    <submittedName>
        <fullName evidence="1">Uncharacterized protein</fullName>
    </submittedName>
</protein>
<sequence>MKRPNEFCTIKIYSCCNNNCINSNLSDGICINGNGYINVHKNEITYNNSLTGGENKWIFIHSRHPFAKTSGFSNNYSLFYFEVTIYNEGNDSAYAGIGVGYNYGFDVTPVAKIYLCNIIDSYCENCSKYEWKNGDVFGCGIVFPPKNDSKTKAYGFFTKNGNKIGEFKTKK</sequence>
<comment type="caution">
    <text evidence="1">The sequence shown here is derived from an EMBL/GenBank/DDBJ whole genome shotgun (WGS) entry which is preliminary data.</text>
</comment>
<organism evidence="1 2">
    <name type="scientific">Meloidogyne enterolobii</name>
    <name type="common">Root-knot nematode worm</name>
    <name type="synonym">Meloidogyne mayaguensis</name>
    <dbReference type="NCBI Taxonomy" id="390850"/>
    <lineage>
        <taxon>Eukaryota</taxon>
        <taxon>Metazoa</taxon>
        <taxon>Ecdysozoa</taxon>
        <taxon>Nematoda</taxon>
        <taxon>Chromadorea</taxon>
        <taxon>Rhabditida</taxon>
        <taxon>Tylenchina</taxon>
        <taxon>Tylenchomorpha</taxon>
        <taxon>Tylenchoidea</taxon>
        <taxon>Meloidogynidae</taxon>
        <taxon>Meloidogyninae</taxon>
        <taxon>Meloidogyne</taxon>
    </lineage>
</organism>
<gene>
    <name evidence="1" type="ORF">MENTE1834_LOCUS40356</name>
</gene>
<evidence type="ECO:0000313" key="2">
    <source>
        <dbReference type="Proteomes" id="UP001497535"/>
    </source>
</evidence>
<keyword evidence="2" id="KW-1185">Reference proteome</keyword>
<proteinExistence type="predicted"/>
<name>A0ACB1AQM7_MELEN</name>
<dbReference type="Proteomes" id="UP001497535">
    <property type="component" value="Unassembled WGS sequence"/>
</dbReference>
<accession>A0ACB1AQM7</accession>
<evidence type="ECO:0000313" key="1">
    <source>
        <dbReference type="EMBL" id="CAK5093378.1"/>
    </source>
</evidence>
<reference evidence="1" key="1">
    <citation type="submission" date="2023-11" db="EMBL/GenBank/DDBJ databases">
        <authorList>
            <person name="Poullet M."/>
        </authorList>
    </citation>
    <scope>NUCLEOTIDE SEQUENCE</scope>
    <source>
        <strain evidence="1">E1834</strain>
    </source>
</reference>